<comment type="subcellular location">
    <subcellularLocation>
        <location evidence="1">Endomembrane system</location>
        <topology evidence="1">Multi-pass membrane protein</topology>
    </subcellularLocation>
</comment>
<evidence type="ECO:0000256" key="4">
    <source>
        <dbReference type="ARBA" id="ARBA00023136"/>
    </source>
</evidence>
<dbReference type="InterPro" id="IPR003807">
    <property type="entry name" value="DUF202"/>
</dbReference>
<dbReference type="PATRIC" id="fig|1234595.3.peg.403"/>
<dbReference type="RefSeq" id="WP_008599840.1">
    <property type="nucleotide sequence ID" value="NZ_AMRV01000001.1"/>
</dbReference>
<evidence type="ECO:0000256" key="2">
    <source>
        <dbReference type="ARBA" id="ARBA00022692"/>
    </source>
</evidence>
<reference evidence="7 8" key="1">
    <citation type="journal article" date="2013" name="Genome Announc.">
        <title>Draft Genome Sequence of Strain JLT2015T, Belonging to the Family Sphingomonadaceae of the Alphaproteobacteria.</title>
        <authorList>
            <person name="Tang K."/>
            <person name="Liu K."/>
            <person name="Li S."/>
            <person name="Jiao N."/>
        </authorList>
    </citation>
    <scope>NUCLEOTIDE SEQUENCE [LARGE SCALE GENOMIC DNA]</scope>
    <source>
        <strain evidence="7 8">JLT2015</strain>
    </source>
</reference>
<keyword evidence="3 5" id="KW-1133">Transmembrane helix</keyword>
<accession>M2TD88</accession>
<feature type="transmembrane region" description="Helical" evidence="5">
    <location>
        <begin position="37"/>
        <end position="56"/>
    </location>
</feature>
<organism evidence="7 8">
    <name type="scientific">Pacificimonas flava</name>
    <dbReference type="NCBI Taxonomy" id="1234595"/>
    <lineage>
        <taxon>Bacteria</taxon>
        <taxon>Pseudomonadati</taxon>
        <taxon>Pseudomonadota</taxon>
        <taxon>Alphaproteobacteria</taxon>
        <taxon>Sphingomonadales</taxon>
        <taxon>Sphingosinicellaceae</taxon>
        <taxon>Pacificimonas</taxon>
    </lineage>
</organism>
<feature type="transmembrane region" description="Helical" evidence="5">
    <location>
        <begin position="68"/>
        <end position="88"/>
    </location>
</feature>
<evidence type="ECO:0000256" key="5">
    <source>
        <dbReference type="SAM" id="Phobius"/>
    </source>
</evidence>
<protein>
    <recommendedName>
        <fullName evidence="6">DUF202 domain-containing protein</fullName>
    </recommendedName>
</protein>
<evidence type="ECO:0000313" key="8">
    <source>
        <dbReference type="Proteomes" id="UP000011717"/>
    </source>
</evidence>
<comment type="caution">
    <text evidence="7">The sequence shown here is derived from an EMBL/GenBank/DDBJ whole genome shotgun (WGS) entry which is preliminary data.</text>
</comment>
<gene>
    <name evidence="7" type="ORF">C725_0404</name>
</gene>
<keyword evidence="4 5" id="KW-0472">Membrane</keyword>
<evidence type="ECO:0000256" key="1">
    <source>
        <dbReference type="ARBA" id="ARBA00004127"/>
    </source>
</evidence>
<sequence length="131" mass="14347">MTASKDELAADRTDYAEKRTDWAEDRTALAIERTFSGWMRTAFAAIGIGIGFNALFDKMEPVWVPKSVATLFILIGALLTHLAAKRAGRGFDRLSAHAVDLPKLPRLRLLAWCVILGAAGLVFALWFLNGG</sequence>
<dbReference type="EMBL" id="AMRV01000001">
    <property type="protein sequence ID" value="EMD84474.1"/>
    <property type="molecule type" value="Genomic_DNA"/>
</dbReference>
<keyword evidence="8" id="KW-1185">Reference proteome</keyword>
<dbReference type="AlphaFoldDB" id="M2TD88"/>
<dbReference type="Pfam" id="PF02656">
    <property type="entry name" value="DUF202"/>
    <property type="match status" value="1"/>
</dbReference>
<dbReference type="Proteomes" id="UP000011717">
    <property type="component" value="Unassembled WGS sequence"/>
</dbReference>
<evidence type="ECO:0000313" key="7">
    <source>
        <dbReference type="EMBL" id="EMD84474.1"/>
    </source>
</evidence>
<evidence type="ECO:0000259" key="6">
    <source>
        <dbReference type="Pfam" id="PF02656"/>
    </source>
</evidence>
<name>M2TD88_9SPHN</name>
<evidence type="ECO:0000256" key="3">
    <source>
        <dbReference type="ARBA" id="ARBA00022989"/>
    </source>
</evidence>
<feature type="domain" description="DUF202" evidence="6">
    <location>
        <begin position="26"/>
        <end position="86"/>
    </location>
</feature>
<keyword evidence="2 5" id="KW-0812">Transmembrane</keyword>
<feature type="transmembrane region" description="Helical" evidence="5">
    <location>
        <begin position="109"/>
        <end position="128"/>
    </location>
</feature>
<proteinExistence type="predicted"/>
<dbReference type="OrthoDB" id="582337at2"/>
<dbReference type="GO" id="GO:0012505">
    <property type="term" value="C:endomembrane system"/>
    <property type="evidence" value="ECO:0007669"/>
    <property type="project" value="UniProtKB-SubCell"/>
</dbReference>